<dbReference type="PANTHER" id="PTHR43085">
    <property type="entry name" value="HEXOKINASE FAMILY MEMBER"/>
    <property type="match status" value="1"/>
</dbReference>
<accession>A0A2K2FD50</accession>
<name>A0A2K2FD50_9CLOT</name>
<dbReference type="AlphaFoldDB" id="A0A2K2FD50"/>
<proteinExistence type="inferred from homology"/>
<evidence type="ECO:0000313" key="5">
    <source>
        <dbReference type="EMBL" id="PNT98501.1"/>
    </source>
</evidence>
<dbReference type="Pfam" id="PF00294">
    <property type="entry name" value="PfkB"/>
    <property type="match status" value="1"/>
</dbReference>
<evidence type="ECO:0000259" key="4">
    <source>
        <dbReference type="Pfam" id="PF00294"/>
    </source>
</evidence>
<dbReference type="Proteomes" id="UP000236151">
    <property type="component" value="Unassembled WGS sequence"/>
</dbReference>
<gene>
    <name evidence="5" type="ORF">CDQ84_11100</name>
</gene>
<protein>
    <submittedName>
        <fullName evidence="5">Carbohydrate kinase</fullName>
    </submittedName>
</protein>
<comment type="caution">
    <text evidence="5">The sequence shown here is derived from an EMBL/GenBank/DDBJ whole genome shotgun (WGS) entry which is preliminary data.</text>
</comment>
<evidence type="ECO:0000313" key="6">
    <source>
        <dbReference type="Proteomes" id="UP000236151"/>
    </source>
</evidence>
<dbReference type="Gene3D" id="3.40.1190.20">
    <property type="match status" value="1"/>
</dbReference>
<dbReference type="InterPro" id="IPR050306">
    <property type="entry name" value="PfkB_Carbo_kinase"/>
</dbReference>
<evidence type="ECO:0000256" key="3">
    <source>
        <dbReference type="ARBA" id="ARBA00022777"/>
    </source>
</evidence>
<dbReference type="OrthoDB" id="9813569at2"/>
<reference evidence="5 6" key="1">
    <citation type="submission" date="2017-06" db="EMBL/GenBank/DDBJ databases">
        <title>Investigating the central metabolism of Clostridium thermosuccinogenes.</title>
        <authorList>
            <person name="Koendjbiharie J.G."/>
            <person name="van Kranenburg R."/>
        </authorList>
    </citation>
    <scope>NUCLEOTIDE SEQUENCE [LARGE SCALE GENOMIC DNA]</scope>
    <source>
        <strain evidence="5 6">DSM 5806</strain>
    </source>
</reference>
<dbReference type="PANTHER" id="PTHR43085:SF54">
    <property type="entry name" value="PUTATIVE-RELATED"/>
    <property type="match status" value="1"/>
</dbReference>
<dbReference type="InterPro" id="IPR029056">
    <property type="entry name" value="Ribokinase-like"/>
</dbReference>
<feature type="domain" description="Carbohydrate kinase PfkB" evidence="4">
    <location>
        <begin position="3"/>
        <end position="307"/>
    </location>
</feature>
<dbReference type="GO" id="GO:0016301">
    <property type="term" value="F:kinase activity"/>
    <property type="evidence" value="ECO:0007669"/>
    <property type="project" value="UniProtKB-KW"/>
</dbReference>
<dbReference type="InterPro" id="IPR011611">
    <property type="entry name" value="PfkB_dom"/>
</dbReference>
<evidence type="ECO:0000256" key="2">
    <source>
        <dbReference type="ARBA" id="ARBA00022679"/>
    </source>
</evidence>
<dbReference type="EMBL" id="NIOJ01000027">
    <property type="protein sequence ID" value="PNT98501.1"/>
    <property type="molecule type" value="Genomic_DNA"/>
</dbReference>
<keyword evidence="6" id="KW-1185">Reference proteome</keyword>
<sequence length="327" mass="35674">MYDIVAVGELLIDFTPGRETKEGTVLFERNPGGAPGNVLAIAAKLGKKTALISKVGEDPFGNFLKEVMNSVNIETKGLVQTKEANTTLAFVHLDKKGDRSFSFYRKPGADMLLEESEVDVELIKNCRIFHFGTVSMTHQPSRNATLFAVRTARDNGAIISFDPNLRPPLWDSMEDAKSMIEEGLKYTHILKVSGEELEFITGTSKLEEGTQLIRSKYGIPVILVTLGPSGCFYRIGHHSGYLSTYDVKTIDTTGAGDAFLGAFLSRVIESGKDLEAFDKDEIEDMIDFANAAGSLTTTRKGAIPAMPGLEEILACQKNNPKLLSTLA</sequence>
<organism evidence="5 6">
    <name type="scientific">Clostridium thermosuccinogenes</name>
    <dbReference type="NCBI Taxonomy" id="84032"/>
    <lineage>
        <taxon>Bacteria</taxon>
        <taxon>Bacillati</taxon>
        <taxon>Bacillota</taxon>
        <taxon>Clostridia</taxon>
        <taxon>Eubacteriales</taxon>
        <taxon>Clostridiaceae</taxon>
        <taxon>Clostridium</taxon>
    </lineage>
</organism>
<dbReference type="KEGG" id="cthd:CDO33_11935"/>
<dbReference type="SUPFAM" id="SSF53613">
    <property type="entry name" value="Ribokinase-like"/>
    <property type="match status" value="1"/>
</dbReference>
<keyword evidence="2" id="KW-0808">Transferase</keyword>
<dbReference type="InterPro" id="IPR002173">
    <property type="entry name" value="Carboh/pur_kinase_PfkB_CS"/>
</dbReference>
<dbReference type="PROSITE" id="PS00584">
    <property type="entry name" value="PFKB_KINASES_2"/>
    <property type="match status" value="1"/>
</dbReference>
<comment type="similarity">
    <text evidence="1">Belongs to the carbohydrate kinase PfkB family.</text>
</comment>
<evidence type="ECO:0000256" key="1">
    <source>
        <dbReference type="ARBA" id="ARBA00010688"/>
    </source>
</evidence>
<keyword evidence="3 5" id="KW-0418">Kinase</keyword>
<dbReference type="CDD" id="cd01167">
    <property type="entry name" value="bac_FRK"/>
    <property type="match status" value="1"/>
</dbReference>